<organism evidence="5 6">
    <name type="scientific">Thiovibrio frasassiensis</name>
    <dbReference type="NCBI Taxonomy" id="2984131"/>
    <lineage>
        <taxon>Bacteria</taxon>
        <taxon>Pseudomonadati</taxon>
        <taxon>Thermodesulfobacteriota</taxon>
        <taxon>Desulfobulbia</taxon>
        <taxon>Desulfobulbales</taxon>
        <taxon>Thiovibrionaceae</taxon>
        <taxon>Thiovibrio</taxon>
    </lineage>
</organism>
<evidence type="ECO:0000256" key="2">
    <source>
        <dbReference type="ARBA" id="ARBA00023004"/>
    </source>
</evidence>
<proteinExistence type="predicted"/>
<keyword evidence="2" id="KW-0408">Iron</keyword>
<dbReference type="Gene3D" id="3.30.70.20">
    <property type="match status" value="1"/>
</dbReference>
<sequence>MNCRVNIDTYRCNSCETCVVICPEVFRMNTVLEKAESISDTVECSELLERAVAMCPEKCIEIEQE</sequence>
<dbReference type="InterPro" id="IPR017896">
    <property type="entry name" value="4Fe4S_Fe-S-bd"/>
</dbReference>
<keyword evidence="1" id="KW-0479">Metal-binding</keyword>
<evidence type="ECO:0000259" key="4">
    <source>
        <dbReference type="PROSITE" id="PS51379"/>
    </source>
</evidence>
<dbReference type="AlphaFoldDB" id="A0A9X4MGX3"/>
<comment type="caution">
    <text evidence="5">The sequence shown here is derived from an EMBL/GenBank/DDBJ whole genome shotgun (WGS) entry which is preliminary data.</text>
</comment>
<dbReference type="Pfam" id="PF13370">
    <property type="entry name" value="Fer4_13"/>
    <property type="match status" value="1"/>
</dbReference>
<dbReference type="SUPFAM" id="SSF54862">
    <property type="entry name" value="4Fe-4S ferredoxins"/>
    <property type="match status" value="1"/>
</dbReference>
<dbReference type="GO" id="GO:0046872">
    <property type="term" value="F:metal ion binding"/>
    <property type="evidence" value="ECO:0007669"/>
    <property type="project" value="UniProtKB-KW"/>
</dbReference>
<gene>
    <name evidence="5" type="ORF">OLX77_00415</name>
</gene>
<reference evidence="5" key="2">
    <citation type="submission" date="2022-10" db="EMBL/GenBank/DDBJ databases">
        <authorList>
            <person name="Aronson H.S."/>
        </authorList>
    </citation>
    <scope>NUCLEOTIDE SEQUENCE</scope>
    <source>
        <strain evidence="5">RS19-109</strain>
    </source>
</reference>
<dbReference type="InterPro" id="IPR017900">
    <property type="entry name" value="4Fe4S_Fe_S_CS"/>
</dbReference>
<dbReference type="EMBL" id="JAPHEH010000001">
    <property type="protein sequence ID" value="MDG4474619.1"/>
    <property type="molecule type" value="Genomic_DNA"/>
</dbReference>
<evidence type="ECO:0000313" key="5">
    <source>
        <dbReference type="EMBL" id="MDG4474619.1"/>
    </source>
</evidence>
<dbReference type="GO" id="GO:0051536">
    <property type="term" value="F:iron-sulfur cluster binding"/>
    <property type="evidence" value="ECO:0007669"/>
    <property type="project" value="UniProtKB-KW"/>
</dbReference>
<dbReference type="RefSeq" id="WP_307631600.1">
    <property type="nucleotide sequence ID" value="NZ_JAPHEH010000001.1"/>
</dbReference>
<evidence type="ECO:0000256" key="3">
    <source>
        <dbReference type="ARBA" id="ARBA00023014"/>
    </source>
</evidence>
<dbReference type="PROSITE" id="PS51379">
    <property type="entry name" value="4FE4S_FER_2"/>
    <property type="match status" value="1"/>
</dbReference>
<evidence type="ECO:0000256" key="1">
    <source>
        <dbReference type="ARBA" id="ARBA00022723"/>
    </source>
</evidence>
<keyword evidence="6" id="KW-1185">Reference proteome</keyword>
<feature type="domain" description="4Fe-4S ferredoxin-type" evidence="4">
    <location>
        <begin position="3"/>
        <end position="31"/>
    </location>
</feature>
<dbReference type="Proteomes" id="UP001154240">
    <property type="component" value="Unassembled WGS sequence"/>
</dbReference>
<evidence type="ECO:0000313" key="6">
    <source>
        <dbReference type="Proteomes" id="UP001154240"/>
    </source>
</evidence>
<name>A0A9X4MGX3_9BACT</name>
<dbReference type="PROSITE" id="PS00198">
    <property type="entry name" value="4FE4S_FER_1"/>
    <property type="match status" value="1"/>
</dbReference>
<protein>
    <submittedName>
        <fullName evidence="5">Ferredoxin</fullName>
    </submittedName>
</protein>
<reference evidence="5" key="1">
    <citation type="journal article" date="2022" name="bioRxiv">
        <title>Thiovibrio frasassiensisgen. nov., sp. nov., an autotrophic, elemental sulfur disproportionating bacterium isolated from sulfidic karst sediment, and proposal of Thiovibrionaceae fam. nov.</title>
        <authorList>
            <person name="Aronson H."/>
            <person name="Thomas C."/>
            <person name="Bhattacharyya M."/>
            <person name="Eckstein S."/>
            <person name="Jensen S."/>
            <person name="Barco R."/>
            <person name="Macalady J."/>
            <person name="Amend J."/>
        </authorList>
    </citation>
    <scope>NUCLEOTIDE SEQUENCE</scope>
    <source>
        <strain evidence="5">RS19-109</strain>
    </source>
</reference>
<accession>A0A9X4MGX3</accession>
<keyword evidence="3" id="KW-0411">Iron-sulfur</keyword>